<accession>A0ABW4RQS4</accession>
<dbReference type="PROSITE" id="PS51172">
    <property type="entry name" value="CBM3"/>
    <property type="match status" value="1"/>
</dbReference>
<feature type="domain" description="Fibronectin type-III" evidence="2">
    <location>
        <begin position="51"/>
        <end position="151"/>
    </location>
</feature>
<proteinExistence type="predicted"/>
<dbReference type="InterPro" id="IPR008965">
    <property type="entry name" value="CBM2/CBM3_carb-bd_dom_sf"/>
</dbReference>
<dbReference type="Proteomes" id="UP001597233">
    <property type="component" value="Unassembled WGS sequence"/>
</dbReference>
<dbReference type="SUPFAM" id="SSF49265">
    <property type="entry name" value="Fibronectin type III"/>
    <property type="match status" value="1"/>
</dbReference>
<keyword evidence="1" id="KW-0732">Signal</keyword>
<dbReference type="SUPFAM" id="SSF49384">
    <property type="entry name" value="Carbohydrate-binding domain"/>
    <property type="match status" value="1"/>
</dbReference>
<dbReference type="InterPro" id="IPR058692">
    <property type="entry name" value="Fn3_SaeA_2nd"/>
</dbReference>
<feature type="signal peptide" evidence="1">
    <location>
        <begin position="1"/>
        <end position="33"/>
    </location>
</feature>
<evidence type="ECO:0000259" key="3">
    <source>
        <dbReference type="PROSITE" id="PS51172"/>
    </source>
</evidence>
<dbReference type="Pfam" id="PF25833">
    <property type="entry name" value="Fn3_SaeA_3rd"/>
    <property type="match status" value="1"/>
</dbReference>
<keyword evidence="5" id="KW-1185">Reference proteome</keyword>
<dbReference type="InterPro" id="IPR036116">
    <property type="entry name" value="FN3_sf"/>
</dbReference>
<dbReference type="Gene3D" id="2.60.40.710">
    <property type="entry name" value="Endoglucanase-like"/>
    <property type="match status" value="1"/>
</dbReference>
<dbReference type="InterPro" id="IPR036966">
    <property type="entry name" value="CBM3_sf"/>
</dbReference>
<evidence type="ECO:0000256" key="1">
    <source>
        <dbReference type="SAM" id="SignalP"/>
    </source>
</evidence>
<dbReference type="EMBL" id="JBHUEH010000032">
    <property type="protein sequence ID" value="MFD1888019.1"/>
    <property type="molecule type" value="Genomic_DNA"/>
</dbReference>
<evidence type="ECO:0000259" key="2">
    <source>
        <dbReference type="PROSITE" id="PS50853"/>
    </source>
</evidence>
<dbReference type="InterPro" id="IPR003961">
    <property type="entry name" value="FN3_dom"/>
</dbReference>
<dbReference type="PROSITE" id="PS50853">
    <property type="entry name" value="FN3"/>
    <property type="match status" value="1"/>
</dbReference>
<feature type="chain" id="PRO_5047383841" evidence="1">
    <location>
        <begin position="34"/>
        <end position="310"/>
    </location>
</feature>
<comment type="caution">
    <text evidence="4">The sequence shown here is derived from an EMBL/GenBank/DDBJ whole genome shotgun (WGS) entry which is preliminary data.</text>
</comment>
<dbReference type="SMART" id="SM01067">
    <property type="entry name" value="CBM_3"/>
    <property type="match status" value="1"/>
</dbReference>
<dbReference type="Gene3D" id="2.60.40.10">
    <property type="entry name" value="Immunoglobulins"/>
    <property type="match status" value="1"/>
</dbReference>
<organism evidence="4 5">
    <name type="scientific">Paenibacillus wenxiniae</name>
    <dbReference type="NCBI Taxonomy" id="1636843"/>
    <lineage>
        <taxon>Bacteria</taxon>
        <taxon>Bacillati</taxon>
        <taxon>Bacillota</taxon>
        <taxon>Bacilli</taxon>
        <taxon>Bacillales</taxon>
        <taxon>Paenibacillaceae</taxon>
        <taxon>Paenibacillus</taxon>
    </lineage>
</organism>
<reference evidence="5" key="1">
    <citation type="journal article" date="2019" name="Int. J. Syst. Evol. Microbiol.">
        <title>The Global Catalogue of Microorganisms (GCM) 10K type strain sequencing project: providing services to taxonomists for standard genome sequencing and annotation.</title>
        <authorList>
            <consortium name="The Broad Institute Genomics Platform"/>
            <consortium name="The Broad Institute Genome Sequencing Center for Infectious Disease"/>
            <person name="Wu L."/>
            <person name="Ma J."/>
        </authorList>
    </citation>
    <scope>NUCLEOTIDE SEQUENCE [LARGE SCALE GENOMIC DNA]</scope>
    <source>
        <strain evidence="5">CCUG 54950</strain>
    </source>
</reference>
<evidence type="ECO:0000313" key="5">
    <source>
        <dbReference type="Proteomes" id="UP001597233"/>
    </source>
</evidence>
<dbReference type="Pfam" id="PF00942">
    <property type="entry name" value="CBM_3"/>
    <property type="match status" value="1"/>
</dbReference>
<feature type="domain" description="CBM3" evidence="3">
    <location>
        <begin position="152"/>
        <end position="302"/>
    </location>
</feature>
<name>A0ABW4RQS4_9BACL</name>
<protein>
    <submittedName>
        <fullName evidence="4">Cellulose binding domain-containing protein</fullName>
    </submittedName>
</protein>
<gene>
    <name evidence="4" type="ORF">ACFSC9_21280</name>
</gene>
<sequence>MNMVHWSKKASAVLAISILTAGSSLLAAPSAHAAVETNQVMNDITWDNASAPAAPDQVSARAGSNQVVVTWAPVQGASSYEVRRYTVMNNTYNSVQNNTYAMLSTGITNATFTDTSVTNGEVYGYVVNAVLANGQKTQMSMPAIAAPTEQSANVEQSLVLQSRIGNSGSNTINPTINILNTGTADVNLSDIRVRYYFTGGTGLTARNVSFNNVPFNSRNVEAHIVNMQQPQSGADSYVELLFNAEAGVVPAGGESGNMTFTIQRTSGSVSSDYSYSDNSTLAENAKIVVYYQGGPVWGNDPGVKENDRVN</sequence>
<dbReference type="InterPro" id="IPR013783">
    <property type="entry name" value="Ig-like_fold"/>
</dbReference>
<dbReference type="InterPro" id="IPR001956">
    <property type="entry name" value="CBM3"/>
</dbReference>
<evidence type="ECO:0000313" key="4">
    <source>
        <dbReference type="EMBL" id="MFD1888019.1"/>
    </source>
</evidence>
<dbReference type="RefSeq" id="WP_347323710.1">
    <property type="nucleotide sequence ID" value="NZ_JBCGUH010000002.1"/>
</dbReference>